<dbReference type="Proteomes" id="UP000019335">
    <property type="component" value="Unassembled WGS sequence"/>
</dbReference>
<keyword evidence="3" id="KW-1185">Reference proteome</keyword>
<feature type="compositionally biased region" description="Pro residues" evidence="1">
    <location>
        <begin position="215"/>
        <end position="225"/>
    </location>
</feature>
<sequence length="231" mass="25137">MDTSVPLNEWAGLEHHILFPLRAVRAQARLRRLPLVGRAVQYLLGKKLAFFFELAVVFIQSHSNAHKKLNELFGKNGPVTRQLEKEVEEEVGKAKAALEEFVPVFPDIINSVKTEMAARYMLNKCRSMLEAAMESGSLEKREFEDAIREVSAWTTPWLNSTTTPTPRPPPPDPPSWPASPSSASSLPPSATSSSPLPPPSAVTCTSGATPASSPKRPPSLPPPLLPSRAGT</sequence>
<dbReference type="EMBL" id="AZIL01002334">
    <property type="protein sequence ID" value="EWM21964.1"/>
    <property type="molecule type" value="Genomic_DNA"/>
</dbReference>
<accession>W7TMP7</accession>
<evidence type="ECO:0000256" key="1">
    <source>
        <dbReference type="SAM" id="MobiDB-lite"/>
    </source>
</evidence>
<evidence type="ECO:0000313" key="3">
    <source>
        <dbReference type="Proteomes" id="UP000019335"/>
    </source>
</evidence>
<reference evidence="2 3" key="1">
    <citation type="journal article" date="2014" name="Mol. Plant">
        <title>Chromosome Scale Genome Assembly and Transcriptome Profiling of Nannochloropsis gaditana in Nitrogen Depletion.</title>
        <authorList>
            <person name="Corteggiani Carpinelli E."/>
            <person name="Telatin A."/>
            <person name="Vitulo N."/>
            <person name="Forcato C."/>
            <person name="D'Angelo M."/>
            <person name="Schiavon R."/>
            <person name="Vezzi A."/>
            <person name="Giacometti G.M."/>
            <person name="Morosinotto T."/>
            <person name="Valle G."/>
        </authorList>
    </citation>
    <scope>NUCLEOTIDE SEQUENCE [LARGE SCALE GENOMIC DNA]</scope>
    <source>
        <strain evidence="2 3">B-31</strain>
    </source>
</reference>
<name>W7TMP7_9STRA</name>
<dbReference type="AlphaFoldDB" id="W7TMP7"/>
<protein>
    <submittedName>
        <fullName evidence="2">Cyclic nucleotide-binding protein</fullName>
    </submittedName>
</protein>
<feature type="region of interest" description="Disordered" evidence="1">
    <location>
        <begin position="154"/>
        <end position="231"/>
    </location>
</feature>
<feature type="compositionally biased region" description="Low complexity" evidence="1">
    <location>
        <begin position="178"/>
        <end position="194"/>
    </location>
</feature>
<proteinExistence type="predicted"/>
<comment type="caution">
    <text evidence="2">The sequence shown here is derived from an EMBL/GenBank/DDBJ whole genome shotgun (WGS) entry which is preliminary data.</text>
</comment>
<feature type="compositionally biased region" description="Pro residues" evidence="1">
    <location>
        <begin position="165"/>
        <end position="177"/>
    </location>
</feature>
<gene>
    <name evidence="2" type="ORF">Naga_102130g1</name>
</gene>
<evidence type="ECO:0000313" key="2">
    <source>
        <dbReference type="EMBL" id="EWM21964.1"/>
    </source>
</evidence>
<feature type="compositionally biased region" description="Low complexity" evidence="1">
    <location>
        <begin position="154"/>
        <end position="164"/>
    </location>
</feature>
<organism evidence="2 3">
    <name type="scientific">Nannochloropsis gaditana</name>
    <dbReference type="NCBI Taxonomy" id="72520"/>
    <lineage>
        <taxon>Eukaryota</taxon>
        <taxon>Sar</taxon>
        <taxon>Stramenopiles</taxon>
        <taxon>Ochrophyta</taxon>
        <taxon>Eustigmatophyceae</taxon>
        <taxon>Eustigmatales</taxon>
        <taxon>Monodopsidaceae</taxon>
        <taxon>Nannochloropsis</taxon>
    </lineage>
</organism>